<name>A0A498R2F1_9FIRM</name>
<organism evidence="1 2">
    <name type="scientific">Lucifera butyrica</name>
    <dbReference type="NCBI Taxonomy" id="1351585"/>
    <lineage>
        <taxon>Bacteria</taxon>
        <taxon>Bacillati</taxon>
        <taxon>Bacillota</taxon>
        <taxon>Negativicutes</taxon>
        <taxon>Veillonellales</taxon>
        <taxon>Veillonellaceae</taxon>
        <taxon>Lucifera</taxon>
    </lineage>
</organism>
<dbReference type="OrthoDB" id="1633874at2"/>
<dbReference type="AlphaFoldDB" id="A0A498R2F1"/>
<sequence length="139" mass="15759">MLYWWPIAKHVSAFLAAKPEFAAPWSIYPGSKGSAKSYPCIEVQWDEEAGVSIHKANQGNLTLWLDIWVRSDQVTPDEVYQQQYEAQLAILNSLEEWSDLLLEEVGLAVKIDCPGIASQGTITRPSFGCRMIITMEWRK</sequence>
<evidence type="ECO:0000313" key="2">
    <source>
        <dbReference type="Proteomes" id="UP000277811"/>
    </source>
</evidence>
<dbReference type="RefSeq" id="WP_122626560.1">
    <property type="nucleotide sequence ID" value="NZ_UPPP01000057.1"/>
</dbReference>
<evidence type="ECO:0000313" key="1">
    <source>
        <dbReference type="EMBL" id="VBB05571.1"/>
    </source>
</evidence>
<gene>
    <name evidence="1" type="ORF">LUCI_0781</name>
</gene>
<dbReference type="Proteomes" id="UP000277811">
    <property type="component" value="Unassembled WGS sequence"/>
</dbReference>
<dbReference type="EMBL" id="UPPP01000057">
    <property type="protein sequence ID" value="VBB05571.1"/>
    <property type="molecule type" value="Genomic_DNA"/>
</dbReference>
<reference evidence="1 2" key="1">
    <citation type="submission" date="2018-06" db="EMBL/GenBank/DDBJ databases">
        <authorList>
            <person name="Strepis N."/>
        </authorList>
    </citation>
    <scope>NUCLEOTIDE SEQUENCE [LARGE SCALE GENOMIC DNA]</scope>
    <source>
        <strain evidence="1">LUCI</strain>
    </source>
</reference>
<proteinExistence type="predicted"/>
<protein>
    <submittedName>
        <fullName evidence="1">Uncharacterized protein</fullName>
    </submittedName>
</protein>
<keyword evidence="2" id="KW-1185">Reference proteome</keyword>
<accession>A0A498R2F1</accession>